<keyword evidence="8 13" id="KW-0560">Oxidoreductase</keyword>
<dbReference type="GO" id="GO:0016705">
    <property type="term" value="F:oxidoreductase activity, acting on paired donors, with incorporation or reduction of molecular oxygen"/>
    <property type="evidence" value="ECO:0007669"/>
    <property type="project" value="InterPro"/>
</dbReference>
<evidence type="ECO:0000256" key="8">
    <source>
        <dbReference type="ARBA" id="ARBA00023002"/>
    </source>
</evidence>
<evidence type="ECO:0000313" key="14">
    <source>
        <dbReference type="Proteomes" id="UP000504621"/>
    </source>
</evidence>
<evidence type="ECO:0000256" key="9">
    <source>
        <dbReference type="ARBA" id="ARBA00023004"/>
    </source>
</evidence>
<dbReference type="GeneID" id="110416901"/>
<evidence type="ECO:0000256" key="2">
    <source>
        <dbReference type="ARBA" id="ARBA00004167"/>
    </source>
</evidence>
<gene>
    <name evidence="15" type="primary">LOC110416901</name>
</gene>
<dbReference type="Gene3D" id="1.10.630.10">
    <property type="entry name" value="Cytochrome P450"/>
    <property type="match status" value="1"/>
</dbReference>
<evidence type="ECO:0000256" key="3">
    <source>
        <dbReference type="ARBA" id="ARBA00010617"/>
    </source>
</evidence>
<dbReference type="GO" id="GO:0016132">
    <property type="term" value="P:brassinosteroid biosynthetic process"/>
    <property type="evidence" value="ECO:0007669"/>
    <property type="project" value="TreeGrafter"/>
</dbReference>
<dbReference type="GO" id="GO:0005506">
    <property type="term" value="F:iron ion binding"/>
    <property type="evidence" value="ECO:0007669"/>
    <property type="project" value="InterPro"/>
</dbReference>
<dbReference type="PRINTS" id="PR00465">
    <property type="entry name" value="EP450IV"/>
</dbReference>
<accession>A0A6J1ABZ4</accession>
<comment type="similarity">
    <text evidence="3 13">Belongs to the cytochrome P450 family.</text>
</comment>
<dbReference type="Proteomes" id="UP000504621">
    <property type="component" value="Unplaced"/>
</dbReference>
<dbReference type="GO" id="GO:0016125">
    <property type="term" value="P:sterol metabolic process"/>
    <property type="evidence" value="ECO:0007669"/>
    <property type="project" value="TreeGrafter"/>
</dbReference>
<keyword evidence="4 12" id="KW-0349">Heme</keyword>
<dbReference type="PANTHER" id="PTHR24286">
    <property type="entry name" value="CYTOCHROME P450 26"/>
    <property type="match status" value="1"/>
</dbReference>
<dbReference type="SUPFAM" id="SSF48264">
    <property type="entry name" value="Cytochrome P450"/>
    <property type="match status" value="1"/>
</dbReference>
<dbReference type="OrthoDB" id="1372046at2759"/>
<keyword evidence="7" id="KW-1133">Transmembrane helix</keyword>
<evidence type="ECO:0000256" key="13">
    <source>
        <dbReference type="RuleBase" id="RU000461"/>
    </source>
</evidence>
<evidence type="ECO:0000256" key="10">
    <source>
        <dbReference type="ARBA" id="ARBA00023033"/>
    </source>
</evidence>
<keyword evidence="9 12" id="KW-0408">Iron</keyword>
<keyword evidence="6 12" id="KW-0479">Metal-binding</keyword>
<dbReference type="InterPro" id="IPR002403">
    <property type="entry name" value="Cyt_P450_E_grp-IV"/>
</dbReference>
<evidence type="ECO:0000256" key="11">
    <source>
        <dbReference type="ARBA" id="ARBA00023136"/>
    </source>
</evidence>
<dbReference type="FunFam" id="1.10.630.10:FF:000020">
    <property type="entry name" value="Cytochrome P450 family protein"/>
    <property type="match status" value="1"/>
</dbReference>
<organism evidence="14 15">
    <name type="scientific">Herrania umbratica</name>
    <dbReference type="NCBI Taxonomy" id="108875"/>
    <lineage>
        <taxon>Eukaryota</taxon>
        <taxon>Viridiplantae</taxon>
        <taxon>Streptophyta</taxon>
        <taxon>Embryophyta</taxon>
        <taxon>Tracheophyta</taxon>
        <taxon>Spermatophyta</taxon>
        <taxon>Magnoliopsida</taxon>
        <taxon>eudicotyledons</taxon>
        <taxon>Gunneridae</taxon>
        <taxon>Pentapetalae</taxon>
        <taxon>rosids</taxon>
        <taxon>malvids</taxon>
        <taxon>Malvales</taxon>
        <taxon>Malvaceae</taxon>
        <taxon>Byttnerioideae</taxon>
        <taxon>Herrania</taxon>
    </lineage>
</organism>
<dbReference type="PROSITE" id="PS00086">
    <property type="entry name" value="CYTOCHROME_P450"/>
    <property type="match status" value="1"/>
</dbReference>
<keyword evidence="10 13" id="KW-0503">Monooxygenase</keyword>
<evidence type="ECO:0000256" key="12">
    <source>
        <dbReference type="PIRSR" id="PIRSR602403-1"/>
    </source>
</evidence>
<comment type="cofactor">
    <cofactor evidence="1 12">
        <name>heme</name>
        <dbReference type="ChEBI" id="CHEBI:30413"/>
    </cofactor>
</comment>
<protein>
    <submittedName>
        <fullName evidence="15">Cytochrome P450 87A3-like</fullName>
    </submittedName>
</protein>
<dbReference type="InterPro" id="IPR017972">
    <property type="entry name" value="Cyt_P450_CS"/>
</dbReference>
<dbReference type="GO" id="GO:0010268">
    <property type="term" value="P:brassinosteroid homeostasis"/>
    <property type="evidence" value="ECO:0007669"/>
    <property type="project" value="TreeGrafter"/>
</dbReference>
<evidence type="ECO:0000256" key="7">
    <source>
        <dbReference type="ARBA" id="ARBA00022989"/>
    </source>
</evidence>
<name>A0A6J1ABZ4_9ROSI</name>
<dbReference type="GO" id="GO:0016020">
    <property type="term" value="C:membrane"/>
    <property type="evidence" value="ECO:0007669"/>
    <property type="project" value="UniProtKB-SubCell"/>
</dbReference>
<dbReference type="GO" id="GO:0004497">
    <property type="term" value="F:monooxygenase activity"/>
    <property type="evidence" value="ECO:0007669"/>
    <property type="project" value="UniProtKB-KW"/>
</dbReference>
<dbReference type="Pfam" id="PF00067">
    <property type="entry name" value="p450"/>
    <property type="match status" value="1"/>
</dbReference>
<evidence type="ECO:0000256" key="4">
    <source>
        <dbReference type="ARBA" id="ARBA00022617"/>
    </source>
</evidence>
<dbReference type="RefSeq" id="XP_021284712.1">
    <property type="nucleotide sequence ID" value="XM_021429037.1"/>
</dbReference>
<keyword evidence="14" id="KW-1185">Reference proteome</keyword>
<evidence type="ECO:0000256" key="6">
    <source>
        <dbReference type="ARBA" id="ARBA00022723"/>
    </source>
</evidence>
<dbReference type="GO" id="GO:0020037">
    <property type="term" value="F:heme binding"/>
    <property type="evidence" value="ECO:0007669"/>
    <property type="project" value="InterPro"/>
</dbReference>
<dbReference type="CDD" id="cd11043">
    <property type="entry name" value="CYP90-like"/>
    <property type="match status" value="1"/>
</dbReference>
<evidence type="ECO:0000256" key="5">
    <source>
        <dbReference type="ARBA" id="ARBA00022692"/>
    </source>
</evidence>
<keyword evidence="5" id="KW-0812">Transmembrane</keyword>
<dbReference type="InterPro" id="IPR036396">
    <property type="entry name" value="Cyt_P450_sf"/>
</dbReference>
<dbReference type="PANTHER" id="PTHR24286:SF236">
    <property type="entry name" value="P450, PUTATIVE-RELATED"/>
    <property type="match status" value="1"/>
</dbReference>
<evidence type="ECO:0000313" key="15">
    <source>
        <dbReference type="RefSeq" id="XP_021284712.1"/>
    </source>
</evidence>
<reference evidence="15" key="1">
    <citation type="submission" date="2025-08" db="UniProtKB">
        <authorList>
            <consortium name="RefSeq"/>
        </authorList>
    </citation>
    <scope>IDENTIFICATION</scope>
    <source>
        <tissue evidence="15">Leaf</tissue>
    </source>
</reference>
<feature type="binding site" description="axial binding residue" evidence="12">
    <location>
        <position position="421"/>
    </location>
    <ligand>
        <name>heme</name>
        <dbReference type="ChEBI" id="CHEBI:30413"/>
    </ligand>
    <ligandPart>
        <name>Fe</name>
        <dbReference type="ChEBI" id="CHEBI:18248"/>
    </ligandPart>
</feature>
<evidence type="ECO:0000256" key="1">
    <source>
        <dbReference type="ARBA" id="ARBA00001971"/>
    </source>
</evidence>
<keyword evidence="11" id="KW-0472">Membrane</keyword>
<sequence>MPCSLLCIAVLFLGIALWIYNWRNPRCNGKLPPGSMGLPIVGESFQFFSPYTTSDVSPFIKTRMDRYGSLFRASLVGRKIVVSTDPEVNRFIFQQEGRLVQTWYMDSFDDIVGKENILSSHGFLHKYLRNLILNLFGSASLKERLLSETEELTIKNLQLWSCQPGVELKQAMATMIYNFTVKKLFSCNDSRSAKKLRACYSAFLDGLISFPLNIPGTAYWKCLQGRNKAMKVIKSMLEERRASPKRQQRDFLDIVVEEMKKAETILSEQTALDLLFALPFAAFESASSAVVLALQYLRNNPLALAELTQEHEAILSERETEDSGITWKEYKSMTFTHMVSSTTFHLRLSMKLIFRKVVKDVQVKGYTIPAGWIILACTPAVHLNSDIYEDPLSFNPWRWKGRELNAGSKFFMGFGSGARLCAGAEFVKLQMSIFLHHLVTKYRWTVIKEGDAVRQPGLVFPEGFHVQISKKNSYQSVAEQ</sequence>
<dbReference type="InterPro" id="IPR001128">
    <property type="entry name" value="Cyt_P450"/>
</dbReference>
<proteinExistence type="inferred from homology"/>
<dbReference type="AlphaFoldDB" id="A0A6J1ABZ4"/>
<comment type="subcellular location">
    <subcellularLocation>
        <location evidence="2">Membrane</location>
        <topology evidence="2">Single-pass membrane protein</topology>
    </subcellularLocation>
</comment>